<reference evidence="2 3" key="1">
    <citation type="submission" date="2022-10" db="EMBL/GenBank/DDBJ databases">
        <title>The complete genomes of actinobacterial strains from the NBC collection.</title>
        <authorList>
            <person name="Joergensen T.S."/>
            <person name="Alvarez Arevalo M."/>
            <person name="Sterndorff E.B."/>
            <person name="Faurdal D."/>
            <person name="Vuksanovic O."/>
            <person name="Mourched A.-S."/>
            <person name="Charusanti P."/>
            <person name="Shaw S."/>
            <person name="Blin K."/>
            <person name="Weber T."/>
        </authorList>
    </citation>
    <scope>NUCLEOTIDE SEQUENCE [LARGE SCALE GENOMIC DNA]</scope>
    <source>
        <strain evidence="2 3">NBC 01753</strain>
    </source>
</reference>
<sequence length="288" mass="30344">MRIRATVAVLSGALALSALAVPAAQADGPDGLNLDKTTAAERFGTSTGKSAFRAAAAASALPTVSKVTVNAGKDITVGTTNAKTFTVSVTAQHATGILDAYVDLWHGPDFEEGLDGLLMPNEDFATCTAASATTSTCKLTVTAVPGSDLYKNALAGTWKVTVGVLAGDESVYWNDYQQTHRVQRISKLTVNAAPEPVKKGKTITVTGKLSRANWETFKYAGYTNQSVKLQFRKKTSSTYTTVKTIKTNSTGNLKTTVTASVDGYHRFNFEGTSTTPAIKAAGDFVDVK</sequence>
<name>A0ABZ1GMB6_9ACTN</name>
<accession>A0ABZ1GMB6</accession>
<keyword evidence="1" id="KW-0732">Signal</keyword>
<dbReference type="EMBL" id="CP109134">
    <property type="protein sequence ID" value="WSD07318.1"/>
    <property type="molecule type" value="Genomic_DNA"/>
</dbReference>
<dbReference type="Pfam" id="PF18968">
    <property type="entry name" value="DUF5707"/>
    <property type="match status" value="1"/>
</dbReference>
<feature type="signal peptide" evidence="1">
    <location>
        <begin position="1"/>
        <end position="20"/>
    </location>
</feature>
<protein>
    <submittedName>
        <fullName evidence="2">DUF5707 domain-containing protein</fullName>
    </submittedName>
</protein>
<gene>
    <name evidence="2" type="ORF">OIE73_17145</name>
</gene>
<feature type="chain" id="PRO_5045230688" evidence="1">
    <location>
        <begin position="21"/>
        <end position="288"/>
    </location>
</feature>
<proteinExistence type="predicted"/>
<dbReference type="RefSeq" id="WP_326753373.1">
    <property type="nucleotide sequence ID" value="NZ_CP109134.1"/>
</dbReference>
<dbReference type="InterPro" id="IPR043761">
    <property type="entry name" value="DUF5707"/>
</dbReference>
<organism evidence="2 3">
    <name type="scientific">Streptomyces hirsutus</name>
    <dbReference type="NCBI Taxonomy" id="35620"/>
    <lineage>
        <taxon>Bacteria</taxon>
        <taxon>Bacillati</taxon>
        <taxon>Actinomycetota</taxon>
        <taxon>Actinomycetes</taxon>
        <taxon>Kitasatosporales</taxon>
        <taxon>Streptomycetaceae</taxon>
        <taxon>Streptomyces</taxon>
    </lineage>
</organism>
<dbReference type="GeneID" id="91544331"/>
<evidence type="ECO:0000313" key="2">
    <source>
        <dbReference type="EMBL" id="WSD07318.1"/>
    </source>
</evidence>
<dbReference type="Proteomes" id="UP001335325">
    <property type="component" value="Chromosome"/>
</dbReference>
<evidence type="ECO:0000256" key="1">
    <source>
        <dbReference type="SAM" id="SignalP"/>
    </source>
</evidence>
<evidence type="ECO:0000313" key="3">
    <source>
        <dbReference type="Proteomes" id="UP001335325"/>
    </source>
</evidence>
<keyword evidence="3" id="KW-1185">Reference proteome</keyword>